<dbReference type="InterPro" id="IPR050509">
    <property type="entry name" value="CoA-transferase_III"/>
</dbReference>
<keyword evidence="1" id="KW-0808">Transferase</keyword>
<organism evidence="1 2">
    <name type="scientific">Bradyrhizobium lablabi</name>
    <dbReference type="NCBI Taxonomy" id="722472"/>
    <lineage>
        <taxon>Bacteria</taxon>
        <taxon>Pseudomonadati</taxon>
        <taxon>Pseudomonadota</taxon>
        <taxon>Alphaproteobacteria</taxon>
        <taxon>Hyphomicrobiales</taxon>
        <taxon>Nitrobacteraceae</taxon>
        <taxon>Bradyrhizobium</taxon>
    </lineage>
</organism>
<sequence length="400" mass="43577">MGLLFEGLKVIDCGSFIAAPAAATILSDFGADVVKIEPPGAGDPYRHLTKLPGHPKSDQNYAWMLGSRNKRSLAVDMGKPEGRTAVQRLASQADVFITNYPAAVRKKLGIGYEALSALNDRLIYASFSGYGENGAEATKPGFDVTAWWARSGLMDTVRASSESVPVRPANGMGDHSAGFTLFSGIVMGLYQRQTTGKGTEVTSSLVANGLWANGYNAQAALCGATFTDRPAREVAFNALTNYYKCRDGRWLILTILNEEKQWPEFMKCLDREDLIDDPRFAKKVDRLARSRELIALLDKEFAKQDRAELRKRLTERGIVFDVVATPEDIPSDQQLLDNDILVPFAGSETRTINSPIALRGADKVQPRMPPSVGQHSDEVLKEAGFDTATIAQMRAAGAIG</sequence>
<dbReference type="InterPro" id="IPR044855">
    <property type="entry name" value="CoA-Trfase_III_dom3_sf"/>
</dbReference>
<dbReference type="Pfam" id="PF02515">
    <property type="entry name" value="CoA_transf_3"/>
    <property type="match status" value="1"/>
</dbReference>
<dbReference type="Gene3D" id="3.40.50.10540">
    <property type="entry name" value="Crotonobetainyl-coa:carnitine coa-transferase, domain 1"/>
    <property type="match status" value="1"/>
</dbReference>
<evidence type="ECO:0000313" key="1">
    <source>
        <dbReference type="EMBL" id="SEE09739.1"/>
    </source>
</evidence>
<proteinExistence type="predicted"/>
<dbReference type="PANTHER" id="PTHR48228:SF2">
    <property type="entry name" value="E-CINNAMOYL-COA:R-PHENYLLACTATE COA TRANSFERASE LARGE SUBUNIT"/>
    <property type="match status" value="1"/>
</dbReference>
<name>A0A1M7FP05_9BRAD</name>
<reference evidence="1 2" key="1">
    <citation type="submission" date="2016-10" db="EMBL/GenBank/DDBJ databases">
        <authorList>
            <person name="de Groot N.N."/>
        </authorList>
    </citation>
    <scope>NUCLEOTIDE SEQUENCE [LARGE SCALE GENOMIC DNA]</scope>
    <source>
        <strain evidence="1 2">GAS522</strain>
    </source>
</reference>
<dbReference type="SUPFAM" id="SSF89796">
    <property type="entry name" value="CoA-transferase family III (CaiB/BaiF)"/>
    <property type="match status" value="1"/>
</dbReference>
<dbReference type="InterPro" id="IPR023606">
    <property type="entry name" value="CoA-Trfase_III_dom_1_sf"/>
</dbReference>
<dbReference type="GO" id="GO:0016740">
    <property type="term" value="F:transferase activity"/>
    <property type="evidence" value="ECO:0007669"/>
    <property type="project" value="UniProtKB-KW"/>
</dbReference>
<dbReference type="Gene3D" id="3.30.1540.10">
    <property type="entry name" value="formyl-coa transferase, domain 3"/>
    <property type="match status" value="1"/>
</dbReference>
<dbReference type="InterPro" id="IPR003673">
    <property type="entry name" value="CoA-Trfase_fam_III"/>
</dbReference>
<accession>A0A1M7FP05</accession>
<dbReference type="PANTHER" id="PTHR48228">
    <property type="entry name" value="SUCCINYL-COA--D-CITRAMALATE COA-TRANSFERASE"/>
    <property type="match status" value="1"/>
</dbReference>
<evidence type="ECO:0000313" key="2">
    <source>
        <dbReference type="Proteomes" id="UP000183208"/>
    </source>
</evidence>
<dbReference type="RefSeq" id="WP_074827294.1">
    <property type="nucleotide sequence ID" value="NZ_FNTI01000001.1"/>
</dbReference>
<dbReference type="AlphaFoldDB" id="A0A1M7FP05"/>
<protein>
    <submittedName>
        <fullName evidence="1">Crotonobetainyl-CoA:carnitine CoA-transferase CaiB</fullName>
    </submittedName>
</protein>
<dbReference type="EMBL" id="FNTI01000001">
    <property type="protein sequence ID" value="SEE09739.1"/>
    <property type="molecule type" value="Genomic_DNA"/>
</dbReference>
<gene>
    <name evidence="1" type="ORF">SAMN05444171_6246</name>
</gene>
<dbReference type="Proteomes" id="UP000183208">
    <property type="component" value="Unassembled WGS sequence"/>
</dbReference>
<dbReference type="OrthoDB" id="7208981at2"/>